<evidence type="ECO:0000259" key="14">
    <source>
        <dbReference type="PROSITE" id="PS51384"/>
    </source>
</evidence>
<keyword evidence="4 13" id="KW-0812">Transmembrane</keyword>
<gene>
    <name evidence="15" type="ORF">CRI88_15740</name>
</gene>
<keyword evidence="5" id="KW-0001">2Fe-2S</keyword>
<keyword evidence="7" id="KW-0274">FAD</keyword>
<evidence type="ECO:0000256" key="5">
    <source>
        <dbReference type="ARBA" id="ARBA00022714"/>
    </source>
</evidence>
<keyword evidence="3" id="KW-0285">Flavoprotein</keyword>
<dbReference type="GO" id="GO:0050660">
    <property type="term" value="F:flavin adenine dinucleotide binding"/>
    <property type="evidence" value="ECO:0007669"/>
    <property type="project" value="TreeGrafter"/>
</dbReference>
<reference evidence="15 16" key="1">
    <citation type="submission" date="2017-10" db="EMBL/GenBank/DDBJ databases">
        <title>Draft genome of Lysinibacillus fusiformis strain Juneja, a laboratory-derived pathogen of Drosophila melanogaster.</title>
        <authorList>
            <person name="Smith B.R."/>
            <person name="Unckless R.L."/>
        </authorList>
    </citation>
    <scope>NUCLEOTIDE SEQUENCE [LARGE SCALE GENOMIC DNA]</scope>
    <source>
        <strain evidence="15 16">Juneja</strain>
    </source>
</reference>
<dbReference type="Pfam" id="PF00175">
    <property type="entry name" value="NAD_binding_1"/>
    <property type="match status" value="1"/>
</dbReference>
<evidence type="ECO:0000256" key="6">
    <source>
        <dbReference type="ARBA" id="ARBA00022723"/>
    </source>
</evidence>
<sequence>MRAYKGLLFIFCIMGTSAFLWYVATPMEPIHPLNILSHLIGGLAMTSLFLVFLLATRMKLLERWFSSLEHVYFYHKLLAILSLGFILLHGQLQKMITDEAVIQETSLKDFAKDLGELAQYGFIALIVLAFIAKFLKYEHWRWLHRLLLVPYTFGIYHAYFSSQYDLLQPSPLGIFTALTTTIGFMSALYMLTMYQDMFFPYTGHVSAIQRLNAHVIEVELTLTKKLDYRPGQFLFLKIFQEGIEKAPHPFSITGGNGEQITVTIKAIGDYTKQLYNDLQFNTPVAIAGPYGHFDFDRVANQQIWIAGGMGITPFLAYLQTKPDKKIDLYYSFHGQDNAIYKDFLQSYARMNDHFTVTFINTAHEEKLSFHQLSLSAETSVFICGPPKMIKQFKSALPTKSVEWEAFSFRS</sequence>
<dbReference type="EMBL" id="PDFK01000004">
    <property type="protein sequence ID" value="PKU51124.1"/>
    <property type="molecule type" value="Genomic_DNA"/>
</dbReference>
<dbReference type="GO" id="GO:0016491">
    <property type="term" value="F:oxidoreductase activity"/>
    <property type="evidence" value="ECO:0007669"/>
    <property type="project" value="UniProtKB-KW"/>
</dbReference>
<evidence type="ECO:0000256" key="12">
    <source>
        <dbReference type="ARBA" id="ARBA00023136"/>
    </source>
</evidence>
<dbReference type="InterPro" id="IPR050415">
    <property type="entry name" value="MRET"/>
</dbReference>
<feature type="transmembrane region" description="Helical" evidence="13">
    <location>
        <begin position="36"/>
        <end position="56"/>
    </location>
</feature>
<organism evidence="15 16">
    <name type="scientific">Lysinibacillus fusiformis</name>
    <dbReference type="NCBI Taxonomy" id="28031"/>
    <lineage>
        <taxon>Bacteria</taxon>
        <taxon>Bacillati</taxon>
        <taxon>Bacillota</taxon>
        <taxon>Bacilli</taxon>
        <taxon>Bacillales</taxon>
        <taxon>Bacillaceae</taxon>
        <taxon>Lysinibacillus</taxon>
    </lineage>
</organism>
<feature type="transmembrane region" description="Helical" evidence="13">
    <location>
        <begin position="172"/>
        <end position="191"/>
    </location>
</feature>
<dbReference type="Proteomes" id="UP000234956">
    <property type="component" value="Unassembled WGS sequence"/>
</dbReference>
<protein>
    <recommendedName>
        <fullName evidence="14">FAD-binding FR-type domain-containing protein</fullName>
    </recommendedName>
</protein>
<proteinExistence type="predicted"/>
<dbReference type="Pfam" id="PF01794">
    <property type="entry name" value="Ferric_reduct"/>
    <property type="match status" value="1"/>
</dbReference>
<dbReference type="Pfam" id="PF08022">
    <property type="entry name" value="FAD_binding_8"/>
    <property type="match status" value="1"/>
</dbReference>
<dbReference type="SUPFAM" id="SSF63380">
    <property type="entry name" value="Riboflavin synthase domain-like"/>
    <property type="match status" value="1"/>
</dbReference>
<dbReference type="Gene3D" id="3.40.50.80">
    <property type="entry name" value="Nucleotide-binding domain of ferredoxin-NADP reductase (FNR) module"/>
    <property type="match status" value="1"/>
</dbReference>
<evidence type="ECO:0000256" key="10">
    <source>
        <dbReference type="ARBA" id="ARBA00023004"/>
    </source>
</evidence>
<evidence type="ECO:0000256" key="7">
    <source>
        <dbReference type="ARBA" id="ARBA00022827"/>
    </source>
</evidence>
<name>A0A2I0UYH4_9BACI</name>
<dbReference type="InterPro" id="IPR013112">
    <property type="entry name" value="FAD-bd_8"/>
</dbReference>
<dbReference type="GO" id="GO:0046872">
    <property type="term" value="F:metal ion binding"/>
    <property type="evidence" value="ECO:0007669"/>
    <property type="project" value="UniProtKB-KW"/>
</dbReference>
<dbReference type="AlphaFoldDB" id="A0A2I0UYH4"/>
<feature type="domain" description="FAD-binding FR-type" evidence="14">
    <location>
        <begin position="198"/>
        <end position="296"/>
    </location>
</feature>
<accession>A0A2I0UYH4</accession>
<feature type="transmembrane region" description="Helical" evidence="13">
    <location>
        <begin position="117"/>
        <end position="135"/>
    </location>
</feature>
<comment type="caution">
    <text evidence="15">The sequence shown here is derived from an EMBL/GenBank/DDBJ whole genome shotgun (WGS) entry which is preliminary data.</text>
</comment>
<feature type="transmembrane region" description="Helical" evidence="13">
    <location>
        <begin position="77"/>
        <end position="97"/>
    </location>
</feature>
<dbReference type="PANTHER" id="PTHR47354:SF8">
    <property type="entry name" value="1,2-PHENYLACETYL-COA EPOXIDASE, SUBUNIT E"/>
    <property type="match status" value="1"/>
</dbReference>
<evidence type="ECO:0000256" key="8">
    <source>
        <dbReference type="ARBA" id="ARBA00022989"/>
    </source>
</evidence>
<dbReference type="InterPro" id="IPR013130">
    <property type="entry name" value="Fe3_Rdtase_TM_dom"/>
</dbReference>
<dbReference type="GO" id="GO:0051537">
    <property type="term" value="F:2 iron, 2 sulfur cluster binding"/>
    <property type="evidence" value="ECO:0007669"/>
    <property type="project" value="UniProtKB-KW"/>
</dbReference>
<evidence type="ECO:0000256" key="9">
    <source>
        <dbReference type="ARBA" id="ARBA00023002"/>
    </source>
</evidence>
<keyword evidence="11" id="KW-0411">Iron-sulfur</keyword>
<evidence type="ECO:0000256" key="13">
    <source>
        <dbReference type="SAM" id="Phobius"/>
    </source>
</evidence>
<feature type="transmembrane region" description="Helical" evidence="13">
    <location>
        <begin position="7"/>
        <end position="24"/>
    </location>
</feature>
<keyword evidence="8 13" id="KW-1133">Transmembrane helix</keyword>
<dbReference type="PANTHER" id="PTHR47354">
    <property type="entry name" value="NADH OXIDOREDUCTASE HCR"/>
    <property type="match status" value="1"/>
</dbReference>
<evidence type="ECO:0000256" key="1">
    <source>
        <dbReference type="ARBA" id="ARBA00001974"/>
    </source>
</evidence>
<keyword evidence="6" id="KW-0479">Metal-binding</keyword>
<keyword evidence="12 13" id="KW-0472">Membrane</keyword>
<keyword evidence="10" id="KW-0408">Iron</keyword>
<dbReference type="CDD" id="cd06198">
    <property type="entry name" value="FNR_like_3"/>
    <property type="match status" value="1"/>
</dbReference>
<comment type="cofactor">
    <cofactor evidence="1">
        <name>FAD</name>
        <dbReference type="ChEBI" id="CHEBI:57692"/>
    </cofactor>
</comment>
<evidence type="ECO:0000313" key="16">
    <source>
        <dbReference type="Proteomes" id="UP000234956"/>
    </source>
</evidence>
<feature type="transmembrane region" description="Helical" evidence="13">
    <location>
        <begin position="142"/>
        <end position="160"/>
    </location>
</feature>
<evidence type="ECO:0000256" key="4">
    <source>
        <dbReference type="ARBA" id="ARBA00022692"/>
    </source>
</evidence>
<keyword evidence="9" id="KW-0560">Oxidoreductase</keyword>
<evidence type="ECO:0000256" key="2">
    <source>
        <dbReference type="ARBA" id="ARBA00004141"/>
    </source>
</evidence>
<evidence type="ECO:0000256" key="11">
    <source>
        <dbReference type="ARBA" id="ARBA00023014"/>
    </source>
</evidence>
<dbReference type="Gene3D" id="2.40.30.10">
    <property type="entry name" value="Translation factors"/>
    <property type="match status" value="1"/>
</dbReference>
<comment type="subcellular location">
    <subcellularLocation>
        <location evidence="2">Membrane</location>
        <topology evidence="2">Multi-pass membrane protein</topology>
    </subcellularLocation>
</comment>
<dbReference type="InterPro" id="IPR017938">
    <property type="entry name" value="Riboflavin_synthase-like_b-brl"/>
</dbReference>
<dbReference type="InterPro" id="IPR039261">
    <property type="entry name" value="FNR_nucleotide-bd"/>
</dbReference>
<dbReference type="PROSITE" id="PS51384">
    <property type="entry name" value="FAD_FR"/>
    <property type="match status" value="1"/>
</dbReference>
<dbReference type="InterPro" id="IPR017927">
    <property type="entry name" value="FAD-bd_FR_type"/>
</dbReference>
<dbReference type="InterPro" id="IPR001433">
    <property type="entry name" value="OxRdtase_FAD/NAD-bd"/>
</dbReference>
<dbReference type="GO" id="GO:0016020">
    <property type="term" value="C:membrane"/>
    <property type="evidence" value="ECO:0007669"/>
    <property type="project" value="UniProtKB-SubCell"/>
</dbReference>
<dbReference type="SUPFAM" id="SSF52343">
    <property type="entry name" value="Ferredoxin reductase-like, C-terminal NADP-linked domain"/>
    <property type="match status" value="1"/>
</dbReference>
<evidence type="ECO:0000256" key="3">
    <source>
        <dbReference type="ARBA" id="ARBA00022630"/>
    </source>
</evidence>
<evidence type="ECO:0000313" key="15">
    <source>
        <dbReference type="EMBL" id="PKU51124.1"/>
    </source>
</evidence>